<evidence type="ECO:0000313" key="8">
    <source>
        <dbReference type="EMBL" id="OIQ49678.1"/>
    </source>
</evidence>
<comment type="similarity">
    <text evidence="2">Belongs to the EamA transporter family.</text>
</comment>
<feature type="transmembrane region" description="Helical" evidence="6">
    <location>
        <begin position="258"/>
        <end position="277"/>
    </location>
</feature>
<proteinExistence type="inferred from homology"/>
<evidence type="ECO:0000256" key="5">
    <source>
        <dbReference type="ARBA" id="ARBA00023136"/>
    </source>
</evidence>
<dbReference type="GO" id="GO:0016020">
    <property type="term" value="C:membrane"/>
    <property type="evidence" value="ECO:0007669"/>
    <property type="project" value="UniProtKB-SubCell"/>
</dbReference>
<protein>
    <submittedName>
        <fullName evidence="8">EamA-like transporter family protein</fullName>
    </submittedName>
</protein>
<dbReference type="InterPro" id="IPR037185">
    <property type="entry name" value="EmrE-like"/>
</dbReference>
<evidence type="ECO:0000256" key="1">
    <source>
        <dbReference type="ARBA" id="ARBA00004141"/>
    </source>
</evidence>
<sequence>MSALVIGAVLISFSSVMVVLAGLPPDVTGFYRLTCGGLAMLMVLARAGKLRLFTPNVVKWGCVAAVFFAGDFVFWHRSIAFVGPGLSTMLGNFQVIPLAVVSALFFKERMPPRMYAAIPLALAGLYLMVGVGWSGFSADYRLGVFYGLATACFYALYLLSLKYALAKDKADSLVLASAAALATGLILGAFALVEGESFAIPTFKSLAAIATLALICHAVGWFLITRGIQNVRGALVGLILLLQPTLSFVWDILFFGKAINPIELSGVALALAGIYIGSQGGRRKRAR</sequence>
<keyword evidence="5 6" id="KW-0472">Membrane</keyword>
<dbReference type="AlphaFoldDB" id="A0A1J5MST1"/>
<feature type="transmembrane region" description="Helical" evidence="6">
    <location>
        <begin position="205"/>
        <end position="224"/>
    </location>
</feature>
<keyword evidence="9" id="KW-1185">Reference proteome</keyword>
<feature type="transmembrane region" description="Helical" evidence="6">
    <location>
        <begin position="118"/>
        <end position="136"/>
    </location>
</feature>
<feature type="transmembrane region" description="Helical" evidence="6">
    <location>
        <begin position="57"/>
        <end position="75"/>
    </location>
</feature>
<gene>
    <name evidence="8" type="ORF">BerOc1_01603</name>
</gene>
<dbReference type="SUPFAM" id="SSF103481">
    <property type="entry name" value="Multidrug resistance efflux transporter EmrE"/>
    <property type="match status" value="2"/>
</dbReference>
<reference evidence="8 9" key="1">
    <citation type="submission" date="2015-09" db="EMBL/GenBank/DDBJ databases">
        <title>Genome of Desulfovibrio dechloracetivorans BerOc1, a mercury methylating strain isolated from highly hydrocarbons and metals contaminated coastal sediments.</title>
        <authorList>
            <person name="Goni Urriza M."/>
            <person name="Gassie C."/>
            <person name="Bouchez O."/>
            <person name="Klopp C."/>
            <person name="Ranchou-Peyruse A."/>
            <person name="Remy G."/>
        </authorList>
    </citation>
    <scope>NUCLEOTIDE SEQUENCE [LARGE SCALE GENOMIC DNA]</scope>
    <source>
        <strain evidence="8 9">BerOc1</strain>
    </source>
</reference>
<feature type="transmembrane region" description="Helical" evidence="6">
    <location>
        <begin position="231"/>
        <end position="252"/>
    </location>
</feature>
<dbReference type="Proteomes" id="UP000181901">
    <property type="component" value="Unassembled WGS sequence"/>
</dbReference>
<evidence type="ECO:0000313" key="9">
    <source>
        <dbReference type="Proteomes" id="UP000181901"/>
    </source>
</evidence>
<feature type="transmembrane region" description="Helical" evidence="6">
    <location>
        <begin position="173"/>
        <end position="193"/>
    </location>
</feature>
<evidence type="ECO:0000259" key="7">
    <source>
        <dbReference type="Pfam" id="PF00892"/>
    </source>
</evidence>
<feature type="transmembrane region" description="Helical" evidence="6">
    <location>
        <begin position="142"/>
        <end position="161"/>
    </location>
</feature>
<dbReference type="RefSeq" id="WP_071545173.1">
    <property type="nucleotide sequence ID" value="NZ_LKAQ01000004.1"/>
</dbReference>
<dbReference type="InterPro" id="IPR050638">
    <property type="entry name" value="AA-Vitamin_Transporters"/>
</dbReference>
<dbReference type="OrthoDB" id="5315632at2"/>
<evidence type="ECO:0000256" key="2">
    <source>
        <dbReference type="ARBA" id="ARBA00007362"/>
    </source>
</evidence>
<dbReference type="Pfam" id="PF00892">
    <property type="entry name" value="EamA"/>
    <property type="match status" value="2"/>
</dbReference>
<evidence type="ECO:0000256" key="6">
    <source>
        <dbReference type="SAM" id="Phobius"/>
    </source>
</evidence>
<dbReference type="PANTHER" id="PTHR32322:SF2">
    <property type="entry name" value="EAMA DOMAIN-CONTAINING PROTEIN"/>
    <property type="match status" value="1"/>
</dbReference>
<organism evidence="8 9">
    <name type="scientific">Pseudodesulfovibrio hydrargyri</name>
    <dbReference type="NCBI Taxonomy" id="2125990"/>
    <lineage>
        <taxon>Bacteria</taxon>
        <taxon>Pseudomonadati</taxon>
        <taxon>Thermodesulfobacteriota</taxon>
        <taxon>Desulfovibrionia</taxon>
        <taxon>Desulfovibrionales</taxon>
        <taxon>Desulfovibrionaceae</taxon>
    </lineage>
</organism>
<accession>A0A1J5MST1</accession>
<feature type="transmembrane region" description="Helical" evidence="6">
    <location>
        <begin position="81"/>
        <end position="106"/>
    </location>
</feature>
<comment type="subcellular location">
    <subcellularLocation>
        <location evidence="1">Membrane</location>
        <topology evidence="1">Multi-pass membrane protein</topology>
    </subcellularLocation>
</comment>
<keyword evidence="3 6" id="KW-0812">Transmembrane</keyword>
<keyword evidence="4 6" id="KW-1133">Transmembrane helix</keyword>
<feature type="domain" description="EamA" evidence="7">
    <location>
        <begin position="142"/>
        <end position="276"/>
    </location>
</feature>
<name>A0A1J5MST1_9BACT</name>
<feature type="domain" description="EamA" evidence="7">
    <location>
        <begin position="4"/>
        <end position="129"/>
    </location>
</feature>
<dbReference type="PANTHER" id="PTHR32322">
    <property type="entry name" value="INNER MEMBRANE TRANSPORTER"/>
    <property type="match status" value="1"/>
</dbReference>
<evidence type="ECO:0000256" key="3">
    <source>
        <dbReference type="ARBA" id="ARBA00022692"/>
    </source>
</evidence>
<dbReference type="EMBL" id="LKAQ01000004">
    <property type="protein sequence ID" value="OIQ49678.1"/>
    <property type="molecule type" value="Genomic_DNA"/>
</dbReference>
<dbReference type="InterPro" id="IPR000620">
    <property type="entry name" value="EamA_dom"/>
</dbReference>
<evidence type="ECO:0000256" key="4">
    <source>
        <dbReference type="ARBA" id="ARBA00022989"/>
    </source>
</evidence>
<feature type="transmembrane region" description="Helical" evidence="6">
    <location>
        <begin position="31"/>
        <end position="48"/>
    </location>
</feature>
<comment type="caution">
    <text evidence="8">The sequence shown here is derived from an EMBL/GenBank/DDBJ whole genome shotgun (WGS) entry which is preliminary data.</text>
</comment>